<dbReference type="AlphaFoldDB" id="A0A1B2JHM7"/>
<evidence type="ECO:0000256" key="2">
    <source>
        <dbReference type="ARBA" id="ARBA00023242"/>
    </source>
</evidence>
<dbReference type="Proteomes" id="UP000094565">
    <property type="component" value="Chromosome 4"/>
</dbReference>
<dbReference type="EMBL" id="CP014587">
    <property type="protein sequence ID" value="ANZ77328.1"/>
    <property type="molecule type" value="Genomic_DNA"/>
</dbReference>
<evidence type="ECO:0000256" key="3">
    <source>
        <dbReference type="PROSITE-ProRule" id="PRU00489"/>
    </source>
</evidence>
<dbReference type="Pfam" id="PF05063">
    <property type="entry name" value="MT-A70"/>
    <property type="match status" value="1"/>
</dbReference>
<dbReference type="PANTHER" id="PTHR13107">
    <property type="entry name" value="N6-ADENOSINE-METHYLTRANSFERASE NON-CATALYTIC SUBUNIT"/>
    <property type="match status" value="1"/>
</dbReference>
<evidence type="ECO:0000313" key="4">
    <source>
        <dbReference type="EMBL" id="ANZ77328.1"/>
    </source>
</evidence>
<evidence type="ECO:0000256" key="1">
    <source>
        <dbReference type="ARBA" id="ARBA00004123"/>
    </source>
</evidence>
<dbReference type="GO" id="GO:0036396">
    <property type="term" value="C:RNA N6-methyladenosine methyltransferase complex"/>
    <property type="evidence" value="ECO:0007669"/>
    <property type="project" value="TreeGrafter"/>
</dbReference>
<organism evidence="4 5">
    <name type="scientific">Komagataella pastoris</name>
    <name type="common">Yeast</name>
    <name type="synonym">Pichia pastoris</name>
    <dbReference type="NCBI Taxonomy" id="4922"/>
    <lineage>
        <taxon>Eukaryota</taxon>
        <taxon>Fungi</taxon>
        <taxon>Dikarya</taxon>
        <taxon>Ascomycota</taxon>
        <taxon>Saccharomycotina</taxon>
        <taxon>Pichiomycetes</taxon>
        <taxon>Pichiales</taxon>
        <taxon>Pichiaceae</taxon>
        <taxon>Komagataella</taxon>
    </lineage>
</organism>
<accession>A0A1B2JHM7</accession>
<dbReference type="PANTHER" id="PTHR13107:SF0">
    <property type="entry name" value="N6-ADENOSINE-METHYLTRANSFERASE NON-CATALYTIC SUBUNIT"/>
    <property type="match status" value="1"/>
</dbReference>
<gene>
    <name evidence="4" type="primary">KAR4</name>
    <name evidence="4" type="ORF">ATY40_BA7504875</name>
</gene>
<dbReference type="PROSITE" id="PS51592">
    <property type="entry name" value="SAM_MTA70L_2"/>
    <property type="match status" value="1"/>
</dbReference>
<keyword evidence="2" id="KW-0539">Nucleus</keyword>
<reference evidence="4 5" key="1">
    <citation type="submission" date="2016-02" db="EMBL/GenBank/DDBJ databases">
        <title>Comparative genomic and transcriptomic foundation for Pichia pastoris.</title>
        <authorList>
            <person name="Love K.R."/>
            <person name="Shah K.A."/>
            <person name="Whittaker C.A."/>
            <person name="Wu J."/>
            <person name="Bartlett M.C."/>
            <person name="Ma D."/>
            <person name="Leeson R.L."/>
            <person name="Priest M."/>
            <person name="Young S.K."/>
            <person name="Love J.C."/>
        </authorList>
    </citation>
    <scope>NUCLEOTIDE SEQUENCE [LARGE SCALE GENOMIC DNA]</scope>
    <source>
        <strain evidence="4 5">ATCC 28485</strain>
    </source>
</reference>
<dbReference type="PROSITE" id="PS51143">
    <property type="entry name" value="MT_A70"/>
    <property type="match status" value="1"/>
</dbReference>
<comment type="subcellular location">
    <subcellularLocation>
        <location evidence="1">Nucleus</location>
    </subcellularLocation>
</comment>
<dbReference type="GO" id="GO:0005634">
    <property type="term" value="C:nucleus"/>
    <property type="evidence" value="ECO:0007669"/>
    <property type="project" value="UniProtKB-SubCell"/>
</dbReference>
<dbReference type="GO" id="GO:0003729">
    <property type="term" value="F:mRNA binding"/>
    <property type="evidence" value="ECO:0007669"/>
    <property type="project" value="TreeGrafter"/>
</dbReference>
<comment type="similarity">
    <text evidence="3">Belongs to the MT-A70-like family.</text>
</comment>
<dbReference type="InterPro" id="IPR045123">
    <property type="entry name" value="METTL14-like"/>
</dbReference>
<name>A0A1B2JHM7_PICPA</name>
<sequence>MSKVEVAHPIEKRTTTNSNSNKVSILLRNKFKQKYLAMNSAFPNHYNNPAKKSKQKFIINKSSKDYFKNDHTNQFIHTGKRPIENIRNIENPVSGYPKLQRLLSLKQDQINKYRSKPFGARVATEKMVETIDRWVTKQKLTFDVIMIGGLSENQFIYPLLLNLQLDKLCSKPGFLFFWASTQQIQQLTRLLESSSWGGRFRRSEELVFLPVGRDSKYIPDKNDIPEESLLQQKQWHCWMCITGTVRRSTDSHLIHCNVNTDIIVENTLMTSDCNNIVPISMYELVENFSSSTRRLHILPASVGLEHSLKLRPGWVIVGPDVLVDNFDPSVYKQEISSIGSNVPSTDEIDLLRPKSPNRRLSFC</sequence>
<dbReference type="OrthoDB" id="14833at2759"/>
<keyword evidence="5" id="KW-1185">Reference proteome</keyword>
<dbReference type="InterPro" id="IPR007757">
    <property type="entry name" value="MT-A70-like"/>
</dbReference>
<protein>
    <submittedName>
        <fullName evidence="4">BA75_04875T0</fullName>
    </submittedName>
</protein>
<evidence type="ECO:0000313" key="5">
    <source>
        <dbReference type="Proteomes" id="UP000094565"/>
    </source>
</evidence>
<proteinExistence type="inferred from homology"/>